<name>A0A7G9YF45_9EURY</name>
<dbReference type="InterPro" id="IPR001305">
    <property type="entry name" value="HSP_DnaJ_Cys-rich_dom"/>
</dbReference>
<dbReference type="GO" id="GO:0031072">
    <property type="term" value="F:heat shock protein binding"/>
    <property type="evidence" value="ECO:0007669"/>
    <property type="project" value="InterPro"/>
</dbReference>
<feature type="compositionally biased region" description="Basic and acidic residues" evidence="1">
    <location>
        <begin position="9"/>
        <end position="18"/>
    </location>
</feature>
<dbReference type="Gene3D" id="2.40.50.1010">
    <property type="match status" value="1"/>
</dbReference>
<dbReference type="InterPro" id="IPR001667">
    <property type="entry name" value="DDH_dom"/>
</dbReference>
<proteinExistence type="predicted"/>
<dbReference type="GO" id="GO:0003735">
    <property type="term" value="F:structural constituent of ribosome"/>
    <property type="evidence" value="ECO:0007669"/>
    <property type="project" value="TreeGrafter"/>
</dbReference>
<dbReference type="SMART" id="SM00316">
    <property type="entry name" value="S1"/>
    <property type="match status" value="1"/>
</dbReference>
<dbReference type="EMBL" id="MT631211">
    <property type="protein sequence ID" value="QNO46629.1"/>
    <property type="molecule type" value="Genomic_DNA"/>
</dbReference>
<feature type="domain" description="S1 motif" evidence="2">
    <location>
        <begin position="143"/>
        <end position="206"/>
    </location>
</feature>
<dbReference type="InterPro" id="IPR004365">
    <property type="entry name" value="NA-bd_OB_tRNA"/>
</dbReference>
<gene>
    <name evidence="3" type="ORF">OEAKOMNL_00031</name>
</gene>
<dbReference type="Pfam" id="PF01368">
    <property type="entry name" value="DHH"/>
    <property type="match status" value="1"/>
</dbReference>
<dbReference type="PROSITE" id="PS50126">
    <property type="entry name" value="S1"/>
    <property type="match status" value="1"/>
</dbReference>
<dbReference type="GO" id="GO:0051082">
    <property type="term" value="F:unfolded protein binding"/>
    <property type="evidence" value="ECO:0007669"/>
    <property type="project" value="InterPro"/>
</dbReference>
<dbReference type="SUPFAM" id="SSF57938">
    <property type="entry name" value="DnaJ/Hsp40 cysteine-rich domain"/>
    <property type="match status" value="1"/>
</dbReference>
<evidence type="ECO:0000256" key="1">
    <source>
        <dbReference type="SAM" id="MobiDB-lite"/>
    </source>
</evidence>
<dbReference type="CDD" id="cd04487">
    <property type="entry name" value="RecJ_OBF2_like"/>
    <property type="match status" value="1"/>
</dbReference>
<dbReference type="InterPro" id="IPR012340">
    <property type="entry name" value="NA-bd_OB-fold"/>
</dbReference>
<dbReference type="InterPro" id="IPR036410">
    <property type="entry name" value="HSP_DnaJ_Cys-rich_dom_sf"/>
</dbReference>
<dbReference type="Pfam" id="PF00575">
    <property type="entry name" value="S1"/>
    <property type="match status" value="1"/>
</dbReference>
<dbReference type="Pfam" id="PF01336">
    <property type="entry name" value="tRNA_anti-codon"/>
    <property type="match status" value="1"/>
</dbReference>
<dbReference type="CDD" id="cd10719">
    <property type="entry name" value="DnaJ_zf"/>
    <property type="match status" value="1"/>
</dbReference>
<dbReference type="InterPro" id="IPR038763">
    <property type="entry name" value="DHH_sf"/>
</dbReference>
<dbReference type="InterPro" id="IPR050437">
    <property type="entry name" value="Ribos_protein_bS1-like"/>
</dbReference>
<evidence type="ECO:0000313" key="3">
    <source>
        <dbReference type="EMBL" id="QNO46629.1"/>
    </source>
</evidence>
<dbReference type="CDD" id="cd04473">
    <property type="entry name" value="S1_RecJ_like"/>
    <property type="match status" value="1"/>
</dbReference>
<dbReference type="GO" id="GO:0006412">
    <property type="term" value="P:translation"/>
    <property type="evidence" value="ECO:0007669"/>
    <property type="project" value="TreeGrafter"/>
</dbReference>
<dbReference type="Gene3D" id="2.10.230.10">
    <property type="entry name" value="Heat shock protein DnaJ, cysteine-rich domain"/>
    <property type="match status" value="1"/>
</dbReference>
<dbReference type="GO" id="GO:0003729">
    <property type="term" value="F:mRNA binding"/>
    <property type="evidence" value="ECO:0007669"/>
    <property type="project" value="TreeGrafter"/>
</dbReference>
<evidence type="ECO:0000259" key="2">
    <source>
        <dbReference type="PROSITE" id="PS50126"/>
    </source>
</evidence>
<dbReference type="PANTHER" id="PTHR10724">
    <property type="entry name" value="30S RIBOSOMAL PROTEIN S1"/>
    <property type="match status" value="1"/>
</dbReference>
<dbReference type="Gene3D" id="2.40.50.140">
    <property type="entry name" value="Nucleic acid-binding proteins"/>
    <property type="match status" value="1"/>
</dbReference>
<dbReference type="SUPFAM" id="SSF64182">
    <property type="entry name" value="DHH phosphoesterases"/>
    <property type="match status" value="1"/>
</dbReference>
<dbReference type="SUPFAM" id="SSF50249">
    <property type="entry name" value="Nucleic acid-binding proteins"/>
    <property type="match status" value="1"/>
</dbReference>
<feature type="region of interest" description="Disordered" evidence="1">
    <location>
        <begin position="1"/>
        <end position="22"/>
    </location>
</feature>
<dbReference type="Gene3D" id="3.90.1640.30">
    <property type="match status" value="1"/>
</dbReference>
<reference evidence="3" key="1">
    <citation type="submission" date="2020-06" db="EMBL/GenBank/DDBJ databases">
        <title>Unique genomic features of the anaerobic methanotrophic archaea.</title>
        <authorList>
            <person name="Chadwick G.L."/>
            <person name="Skennerton C.T."/>
            <person name="Laso-Perez R."/>
            <person name="Leu A.O."/>
            <person name="Speth D.R."/>
            <person name="Yu H."/>
            <person name="Morgan-Lang C."/>
            <person name="Hatzenpichler R."/>
            <person name="Goudeau D."/>
            <person name="Malmstrom R."/>
            <person name="Brazelton W.J."/>
            <person name="Woyke T."/>
            <person name="Hallam S.J."/>
            <person name="Tyson G.W."/>
            <person name="Wegener G."/>
            <person name="Boetius A."/>
            <person name="Orphan V."/>
        </authorList>
    </citation>
    <scope>NUCLEOTIDE SEQUENCE</scope>
</reference>
<protein>
    <recommendedName>
        <fullName evidence="2">S1 motif domain-containing protein</fullName>
    </recommendedName>
</protein>
<dbReference type="InterPro" id="IPR003029">
    <property type="entry name" value="S1_domain"/>
</dbReference>
<sequence length="728" mass="78715">MRFNLSQFRRHERDDTKDINQNAPNSISMGLCTACDGKGFIIIEEKKCSACKGTGKAKSINLSGLSDKQLSQALGGLCPACNGTGSITITEKCQECGGYGELKECMTCGSSFSGDGDICNNCTEKPSVYLLSALCDTQDLVVGSVYEGTVNGTVDFGAFVDLSRSVRGLIHSSNLSSEVSVGDVVHVKLRNIKPNGNLELVPVKLKEYEIVEVEKEYPVYASSELLKCVGKTVAISGKVILVKQTAGPTIFTILDESGTVTCAAFERAGERAYPEIDADAIVTVTGGVSLRNQDIQIEIMAMKGLIGREAANVHDRIEIALDATSEPQEIGFLVESETLSALKDGMRAVAKRIRRAIFSSQPIVIRHHADADGMTAAIAIERAILPLIREVGGTDAGYHFYRRSPSKAPFYEMVDIVRDICFALDDQARHGQDLPLLVIVDNGSTEEDLPAFKQTAIYGIDVVVVDHHHPDAVVDQYLCEHVNPYHVGGDFGVTAGMICGELARMINPDVTDEIKHLPAVAALGDRSAAPEAAAYIDLVSDQYETSDLSDIALALDYAAFWLKFQDGRGLVNDILNFGKLNRHRGIVKLLCEQARGAIEDQLTVCMPHVRTQRLPNGASLNVIDLEHFAHKFTFPPPGKTSGEIHDRLCQGNDDPVVTLGYGPDFAVIRSRGVLMNIPQMVRTLHDELEGAGVNGGGHLVVGSIKFVEGMRTEVLQRLAEMIGGLEVA</sequence>
<dbReference type="AlphaFoldDB" id="A0A7G9YF45"/>
<accession>A0A7G9YF45</accession>
<organism evidence="3">
    <name type="scientific">Candidatus Methanogaster sp. ANME-2c ERB4</name>
    <dbReference type="NCBI Taxonomy" id="2759911"/>
    <lineage>
        <taxon>Archaea</taxon>
        <taxon>Methanobacteriati</taxon>
        <taxon>Methanobacteriota</taxon>
        <taxon>Stenosarchaea group</taxon>
        <taxon>Methanomicrobia</taxon>
        <taxon>Methanosarcinales</taxon>
        <taxon>ANME-2 cluster</taxon>
        <taxon>Candidatus Methanogasteraceae</taxon>
        <taxon>Candidatus Methanogaster</taxon>
    </lineage>
</organism>